<dbReference type="GO" id="GO:0007020">
    <property type="term" value="P:microtubule nucleation"/>
    <property type="evidence" value="ECO:0007669"/>
    <property type="project" value="InterPro"/>
</dbReference>
<feature type="coiled-coil region" evidence="6">
    <location>
        <begin position="614"/>
        <end position="660"/>
    </location>
</feature>
<keyword evidence="4" id="KW-0493">Microtubule</keyword>
<dbReference type="InParanoid" id="A0A5N4AQI9"/>
<dbReference type="PANTHER" id="PTHR19302">
    <property type="entry name" value="GAMMA TUBULIN COMPLEX PROTEIN"/>
    <property type="match status" value="1"/>
</dbReference>
<dbReference type="InterPro" id="IPR040457">
    <property type="entry name" value="GCP_C"/>
</dbReference>
<reference evidence="11" key="2">
    <citation type="submission" date="2019-08" db="EMBL/GenBank/DDBJ databases">
        <authorList>
            <consortium name="Photinus pyralis genome working group"/>
            <person name="Fallon T.R."/>
            <person name="Sander Lower S.E."/>
            <person name="Weng J.-K."/>
        </authorList>
    </citation>
    <scope>NUCLEOTIDE SEQUENCE</scope>
    <source>
        <strain evidence="11">1611_PpyrPB1</strain>
        <tissue evidence="11">Whole body</tissue>
    </source>
</reference>
<reference evidence="11 12" key="1">
    <citation type="journal article" date="2018" name="Elife">
        <title>Firefly genomes illuminate parallel origins of bioluminescence in beetles.</title>
        <authorList>
            <person name="Fallon T.R."/>
            <person name="Lower S.E."/>
            <person name="Chang C.H."/>
            <person name="Bessho-Uehara M."/>
            <person name="Martin G.J."/>
            <person name="Bewick A.J."/>
            <person name="Behringer M."/>
            <person name="Debat H.J."/>
            <person name="Wong I."/>
            <person name="Day J.C."/>
            <person name="Suvorov A."/>
            <person name="Silva C.J."/>
            <person name="Stanger-Hall K.F."/>
            <person name="Hall D.W."/>
            <person name="Schmitz R.J."/>
            <person name="Nelson D.R."/>
            <person name="Lewis S.M."/>
            <person name="Shigenobu S."/>
            <person name="Bybee S.M."/>
            <person name="Larracuente A.M."/>
            <person name="Oba Y."/>
            <person name="Weng J.K."/>
        </authorList>
    </citation>
    <scope>NUCLEOTIDE SEQUENCE [LARGE SCALE GENOMIC DNA]</scope>
    <source>
        <strain evidence="11">1611_PpyrPB1</strain>
        <tissue evidence="11">Whole body</tissue>
    </source>
</reference>
<dbReference type="EMBL" id="VVIM01000005">
    <property type="protein sequence ID" value="KAB0799556.1"/>
    <property type="molecule type" value="Genomic_DNA"/>
</dbReference>
<evidence type="ECO:0000256" key="3">
    <source>
        <dbReference type="ARBA" id="ARBA00022490"/>
    </source>
</evidence>
<evidence type="ECO:0000256" key="2">
    <source>
        <dbReference type="ARBA" id="ARBA00010337"/>
    </source>
</evidence>
<keyword evidence="5" id="KW-0206">Cytoskeleton</keyword>
<dbReference type="InterPro" id="IPR042241">
    <property type="entry name" value="GCP_C_sf"/>
</dbReference>
<gene>
    <name evidence="11" type="ORF">PPYR_07436</name>
    <name evidence="10" type="ORF">PPYR_13671</name>
</gene>
<evidence type="ECO:0000256" key="6">
    <source>
        <dbReference type="SAM" id="Coils"/>
    </source>
</evidence>
<evidence type="ECO:0000256" key="1">
    <source>
        <dbReference type="ARBA" id="ARBA00004245"/>
    </source>
</evidence>
<comment type="caution">
    <text evidence="11">The sequence shown here is derived from an EMBL/GenBank/DDBJ whole genome shotgun (WGS) entry which is preliminary data.</text>
</comment>
<dbReference type="Proteomes" id="UP000327044">
    <property type="component" value="Unassembled WGS sequence"/>
</dbReference>
<dbReference type="Pfam" id="PF04130">
    <property type="entry name" value="GCP_C_terminal"/>
    <property type="match status" value="1"/>
</dbReference>
<evidence type="ECO:0000259" key="8">
    <source>
        <dbReference type="Pfam" id="PF04130"/>
    </source>
</evidence>
<evidence type="ECO:0008006" key="13">
    <source>
        <dbReference type="Google" id="ProtNLM"/>
    </source>
</evidence>
<proteinExistence type="inferred from homology"/>
<dbReference type="GO" id="GO:0005874">
    <property type="term" value="C:microtubule"/>
    <property type="evidence" value="ECO:0007669"/>
    <property type="project" value="UniProtKB-KW"/>
</dbReference>
<keyword evidence="3" id="KW-0963">Cytoplasm</keyword>
<organism evidence="11 12">
    <name type="scientific">Photinus pyralis</name>
    <name type="common">Common eastern firefly</name>
    <name type="synonym">Lampyris pyralis</name>
    <dbReference type="NCBI Taxonomy" id="7054"/>
    <lineage>
        <taxon>Eukaryota</taxon>
        <taxon>Metazoa</taxon>
        <taxon>Ecdysozoa</taxon>
        <taxon>Arthropoda</taxon>
        <taxon>Hexapoda</taxon>
        <taxon>Insecta</taxon>
        <taxon>Pterygota</taxon>
        <taxon>Neoptera</taxon>
        <taxon>Endopterygota</taxon>
        <taxon>Coleoptera</taxon>
        <taxon>Polyphaga</taxon>
        <taxon>Elateriformia</taxon>
        <taxon>Elateroidea</taxon>
        <taxon>Lampyridae</taxon>
        <taxon>Lampyrinae</taxon>
        <taxon>Photinus</taxon>
    </lineage>
</organism>
<dbReference type="GO" id="GO:0000922">
    <property type="term" value="C:spindle pole"/>
    <property type="evidence" value="ECO:0007669"/>
    <property type="project" value="InterPro"/>
</dbReference>
<dbReference type="GO" id="GO:0043015">
    <property type="term" value="F:gamma-tubulin binding"/>
    <property type="evidence" value="ECO:0007669"/>
    <property type="project" value="InterPro"/>
</dbReference>
<dbReference type="FunCoup" id="A0A5N4AQI9">
    <property type="interactions" value="21"/>
</dbReference>
<name>A0A5N4AQI9_PHOPY</name>
<keyword evidence="12" id="KW-1185">Reference proteome</keyword>
<evidence type="ECO:0000313" key="11">
    <source>
        <dbReference type="EMBL" id="KAB0799556.1"/>
    </source>
</evidence>
<evidence type="ECO:0000256" key="4">
    <source>
        <dbReference type="ARBA" id="ARBA00022701"/>
    </source>
</evidence>
<sequence>MDCNLDSIYDLITKLCEKYASLNQNSGRSGENIKKLRKKCYEILLSRNTSSVDSLELEGNNDPVCHLLAWEYILKSDYSLTDQARKIRNCCEKLENLNVFDDQVNCNIMMCLLHLRSVPKGDDSIMEKSLNRELEGKFSKPLLFPAFDNSKFHLSDDELLYGIPGYDSDMFKMGNRRVVYRTSHHKSANDFISHKKVQEAIKCAEEMNVSDQNLNIWEVASRSPPSAQRTWEEFGYSCTKREFPFLCESIPETTAWVCKLSSQVERWGTPKPDARNVLTSQRFVRDIKYLLVGIEAKSFLVKADGEMMIKPGISVEGLSPGALKSYSDDLVFCSRCYKGLDALCSQNPFTLKETNNGYIFFELCESIKRYLSYYRLAILSIPNSFNLLMLHQHTRQLRKYVTALASICKVGPYKKSMTIPHGVALLNYLFQQVMSLTDTNLIMVLYSILYPCCQVYFSRFLQQWLLHGSIHDPYGEFFINVHPKYITTRGRTYWTRSYTLRHDIVPDFIENLTTDVLLCGKAMNLLKLCVPNSPLCMYIMEKRPEIISCCLMADQLSVAERNNYSYYLEATAVCGPRVSLSQVINLSREKNHTYLNLIAKKRVATLSRIELERRQESEKEIERRQSEMKVLQDEYTEAMREKQTKRADELDANMKMLRQNIWIENLYNKIIEEESNDLIQYYNKLYEASEVRRLHFEKRSQNLRKILDLGNPPAPKCEKVEVEDTLEEKSTPDDSDTYLSTHEEVAESSSDYVLARSDGSLLEPNLNDINANSVQTSEPKEAEETNTVKSIANENFEIAKRNKAKVMAVEMNIITGPLLPEKKTIESGTTQLTEAQRNKLKVLSSEFGIELPTVNNRNISAPLSSLELNRNRMMISSDCFSNTNYLNEQQKILFGSICDNENFLNKNIDTDNGNESNMTKRWANKKQEKLCLDFSKLNSKSDTTLLKAKVSETKPCKSPKFELDKVSPMSIDSTPLSSSVTTPSRSTINFDRPEIDTCETATATDFDADFDTQGFSFEFVKQDQAIYFENRKSAFNLHNEVESRVLKKSISNKDAKAVSTNCLKLYLQQSILFPLSAQLKLVTNELLKFFINDQQYLKHLTSLRNFFFLLDGEFGRNITENLFIRLYDVNFPIDLINVHTLTVLVYKALDYSTKLQNNSQFLSFRINALPQVFDLGDPDVFDCISLTYKTSWPLNILLPSDTIAKYDEVFKFLLKLHRISWVLQNVFQDLKTLLKETESRNLVLMTSPQYRKLHQCRHIMTHFIQTLQNYILGEVLFSSWEIFENHLQSVTNIDQLYALHTSYIKNIHFMCLLKQKSAPIQKVLHKIFIVILKFYDYLRSRSWISVKGVFMHPNFKKLEDIFLNFQELVLYFFKIGDKVVRCGYQPHLLQLLNMLNINHYYNKVQ</sequence>
<evidence type="ECO:0000259" key="9">
    <source>
        <dbReference type="Pfam" id="PF17681"/>
    </source>
</evidence>
<protein>
    <recommendedName>
        <fullName evidence="13">Gamma-tubulin complex component 6</fullName>
    </recommendedName>
</protein>
<comment type="similarity">
    <text evidence="2">Belongs to the TUBGCP family.</text>
</comment>
<evidence type="ECO:0000313" key="12">
    <source>
        <dbReference type="Proteomes" id="UP000327044"/>
    </source>
</evidence>
<comment type="subcellular location">
    <subcellularLocation>
        <location evidence="1">Cytoplasm</location>
        <location evidence="1">Cytoskeleton</location>
    </subcellularLocation>
</comment>
<dbReference type="GO" id="GO:0031122">
    <property type="term" value="P:cytoplasmic microtubule organization"/>
    <property type="evidence" value="ECO:0007669"/>
    <property type="project" value="TreeGrafter"/>
</dbReference>
<dbReference type="GO" id="GO:0051011">
    <property type="term" value="F:microtubule minus-end binding"/>
    <property type="evidence" value="ECO:0007669"/>
    <property type="project" value="TreeGrafter"/>
</dbReference>
<feature type="domain" description="Gamma tubulin complex component protein N-terminal" evidence="9">
    <location>
        <begin position="284"/>
        <end position="550"/>
    </location>
</feature>
<dbReference type="GO" id="GO:0000278">
    <property type="term" value="P:mitotic cell cycle"/>
    <property type="evidence" value="ECO:0007669"/>
    <property type="project" value="TreeGrafter"/>
</dbReference>
<dbReference type="GO" id="GO:0000930">
    <property type="term" value="C:gamma-tubulin complex"/>
    <property type="evidence" value="ECO:0007669"/>
    <property type="project" value="TreeGrafter"/>
</dbReference>
<feature type="domain" description="Gamma tubulin complex component C-terminal" evidence="8">
    <location>
        <begin position="1097"/>
        <end position="1401"/>
    </location>
</feature>
<feature type="region of interest" description="Disordered" evidence="7">
    <location>
        <begin position="764"/>
        <end position="784"/>
    </location>
</feature>
<evidence type="ECO:0000256" key="5">
    <source>
        <dbReference type="ARBA" id="ARBA00023212"/>
    </source>
</evidence>
<accession>A0A5N4AQI9</accession>
<dbReference type="Pfam" id="PF17681">
    <property type="entry name" value="GCP_N_terminal"/>
    <property type="match status" value="1"/>
</dbReference>
<dbReference type="PANTHER" id="PTHR19302:SF70">
    <property type="entry name" value="GAMMA-TUBULIN COMPLEX COMPONENT 6"/>
    <property type="match status" value="1"/>
</dbReference>
<dbReference type="OrthoDB" id="775571at2759"/>
<dbReference type="GO" id="GO:0051321">
    <property type="term" value="P:meiotic cell cycle"/>
    <property type="evidence" value="ECO:0007669"/>
    <property type="project" value="TreeGrafter"/>
</dbReference>
<dbReference type="InterPro" id="IPR007259">
    <property type="entry name" value="GCP"/>
</dbReference>
<evidence type="ECO:0000313" key="10">
    <source>
        <dbReference type="EMBL" id="KAB0794051.1"/>
    </source>
</evidence>
<keyword evidence="6" id="KW-0175">Coiled coil</keyword>
<dbReference type="Gene3D" id="1.20.120.1900">
    <property type="entry name" value="Gamma-tubulin complex, C-terminal domain"/>
    <property type="match status" value="1"/>
</dbReference>
<dbReference type="GO" id="GO:0051225">
    <property type="term" value="P:spindle assembly"/>
    <property type="evidence" value="ECO:0007669"/>
    <property type="project" value="TreeGrafter"/>
</dbReference>
<dbReference type="EMBL" id="VVIM01000009">
    <property type="protein sequence ID" value="KAB0794051.1"/>
    <property type="molecule type" value="Genomic_DNA"/>
</dbReference>
<evidence type="ECO:0000256" key="7">
    <source>
        <dbReference type="SAM" id="MobiDB-lite"/>
    </source>
</evidence>
<feature type="compositionally biased region" description="Polar residues" evidence="7">
    <location>
        <begin position="767"/>
        <end position="777"/>
    </location>
</feature>
<dbReference type="InterPro" id="IPR041470">
    <property type="entry name" value="GCP_N"/>
</dbReference>